<reference evidence="1 2" key="1">
    <citation type="submission" date="2019-08" db="EMBL/GenBank/DDBJ databases">
        <title>Draft genome sequences of two oriental melons (Cucumis melo L. var makuwa).</title>
        <authorList>
            <person name="Kwon S.-Y."/>
        </authorList>
    </citation>
    <scope>NUCLEOTIDE SEQUENCE [LARGE SCALE GENOMIC DNA]</scope>
    <source>
        <strain evidence="2">cv. Chang Bougi</strain>
        <tissue evidence="1">Leaf</tissue>
    </source>
</reference>
<protein>
    <submittedName>
        <fullName evidence="1">Transposon protein, putative, CACTA, En/Spm sub-class</fullName>
    </submittedName>
</protein>
<evidence type="ECO:0000313" key="2">
    <source>
        <dbReference type="Proteomes" id="UP000321947"/>
    </source>
</evidence>
<comment type="caution">
    <text evidence="1">The sequence shown here is derived from an EMBL/GenBank/DDBJ whole genome shotgun (WGS) entry which is preliminary data.</text>
</comment>
<dbReference type="Proteomes" id="UP000321947">
    <property type="component" value="Unassembled WGS sequence"/>
</dbReference>
<sequence length="282" mass="33063">MFKNSEHAKNLCWHENDRKVDGVLRHLADTPSWKLVDHLWPNFGSEPRNLRLGLSTDDINPYGDLSTKYSCWPMIATIYNLPLWLCMKRKYLMLTMLISRPKQLGYDINVYLEPLIDDLKLMWEQNVQCFDAHKKEFFTLSSRRLNDDIPNDYSKRISAFYELVYWKKLHVRHCLDVMHIEKNVSMNIIGTLLDIPRNSKDGLSSKLDLVEMNIRLELAPVCDESKTYIPVACYTLSREKKVTMCRTLSDFKVPEGYSSNFRRLVSLENLTLFGLKSHVAMF</sequence>
<dbReference type="PANTHER" id="PTHR10775">
    <property type="entry name" value="OS08G0208400 PROTEIN"/>
    <property type="match status" value="1"/>
</dbReference>
<dbReference type="PANTHER" id="PTHR10775:SF182">
    <property type="entry name" value="TRANSPOSON, EN_SPM-LIKE, TRANSPOSASE-ASSOCIATED DOMAIN PROTEIN-RELATED"/>
    <property type="match status" value="1"/>
</dbReference>
<gene>
    <name evidence="1" type="ORF">E5676_scaffold16G00210</name>
</gene>
<dbReference type="Pfam" id="PF02992">
    <property type="entry name" value="Transposase_21"/>
    <property type="match status" value="1"/>
</dbReference>
<proteinExistence type="predicted"/>
<name>A0A5D3CFA8_CUCMM</name>
<evidence type="ECO:0000313" key="1">
    <source>
        <dbReference type="EMBL" id="TYK09908.1"/>
    </source>
</evidence>
<accession>A0A5D3CFA8</accession>
<dbReference type="InterPro" id="IPR004242">
    <property type="entry name" value="Transposase_21"/>
</dbReference>
<dbReference type="EMBL" id="SSTD01011206">
    <property type="protein sequence ID" value="TYK09908.1"/>
    <property type="molecule type" value="Genomic_DNA"/>
</dbReference>
<organism evidence="1 2">
    <name type="scientific">Cucumis melo var. makuwa</name>
    <name type="common">Oriental melon</name>
    <dbReference type="NCBI Taxonomy" id="1194695"/>
    <lineage>
        <taxon>Eukaryota</taxon>
        <taxon>Viridiplantae</taxon>
        <taxon>Streptophyta</taxon>
        <taxon>Embryophyta</taxon>
        <taxon>Tracheophyta</taxon>
        <taxon>Spermatophyta</taxon>
        <taxon>Magnoliopsida</taxon>
        <taxon>eudicotyledons</taxon>
        <taxon>Gunneridae</taxon>
        <taxon>Pentapetalae</taxon>
        <taxon>rosids</taxon>
        <taxon>fabids</taxon>
        <taxon>Cucurbitales</taxon>
        <taxon>Cucurbitaceae</taxon>
        <taxon>Benincaseae</taxon>
        <taxon>Cucumis</taxon>
    </lineage>
</organism>
<dbReference type="AlphaFoldDB" id="A0A5D3CFA8"/>